<comment type="caution">
    <text evidence="2">The sequence shown here is derived from an EMBL/GenBank/DDBJ whole genome shotgun (WGS) entry which is preliminary data.</text>
</comment>
<evidence type="ECO:0000313" key="3">
    <source>
        <dbReference type="Proteomes" id="UP000249299"/>
    </source>
</evidence>
<dbReference type="EMBL" id="NPEV01000006">
    <property type="protein sequence ID" value="RAI29021.1"/>
    <property type="molecule type" value="Genomic_DNA"/>
</dbReference>
<reference evidence="2 3" key="1">
    <citation type="submission" date="2017-07" db="EMBL/GenBank/DDBJ databases">
        <title>Draft Genome Sequences of Select Purple Nonsulfur Bacteria.</title>
        <authorList>
            <person name="Lasarre B."/>
            <person name="Mckinlay J.B."/>
        </authorList>
    </citation>
    <scope>NUCLEOTIDE SEQUENCE [LARGE SCALE GENOMIC DNA]</scope>
    <source>
        <strain evidence="2 3">DSM 11290</strain>
    </source>
</reference>
<evidence type="ECO:0000256" key="1">
    <source>
        <dbReference type="SAM" id="MobiDB-lite"/>
    </source>
</evidence>
<dbReference type="OrthoDB" id="7858104at2"/>
<protein>
    <submittedName>
        <fullName evidence="2">Uncharacterized protein</fullName>
    </submittedName>
</protein>
<organism evidence="2 3">
    <name type="scientific">Rhodobium orientis</name>
    <dbReference type="NCBI Taxonomy" id="34017"/>
    <lineage>
        <taxon>Bacteria</taxon>
        <taxon>Pseudomonadati</taxon>
        <taxon>Pseudomonadota</taxon>
        <taxon>Alphaproteobacteria</taxon>
        <taxon>Hyphomicrobiales</taxon>
        <taxon>Rhodobiaceae</taxon>
        <taxon>Rhodobium</taxon>
    </lineage>
</organism>
<dbReference type="Proteomes" id="UP000249299">
    <property type="component" value="Unassembled WGS sequence"/>
</dbReference>
<accession>A0A327JSH9</accession>
<dbReference type="RefSeq" id="WP_111433161.1">
    <property type="nucleotide sequence ID" value="NZ_JACIGG010000004.1"/>
</dbReference>
<evidence type="ECO:0000313" key="2">
    <source>
        <dbReference type="EMBL" id="RAI29021.1"/>
    </source>
</evidence>
<sequence length="132" mass="14956">MTYTRFEELIDDIADRVLNHPPCETDRPAVIAARRFADRLINDRTSRRDLVMAVAGLIAALGDEIELRAITFEHFAATLHRPAPQKPKFEPRKWRTVDWIAPQPTNVTASVLGDPAPGRSALDQKQMEKRDV</sequence>
<feature type="region of interest" description="Disordered" evidence="1">
    <location>
        <begin position="107"/>
        <end position="132"/>
    </location>
</feature>
<gene>
    <name evidence="2" type="ORF">CH339_04885</name>
</gene>
<dbReference type="AlphaFoldDB" id="A0A327JSH9"/>
<name>A0A327JSH9_9HYPH</name>
<proteinExistence type="predicted"/>
<keyword evidence="3" id="KW-1185">Reference proteome</keyword>